<dbReference type="Proteomes" id="UP000198525">
    <property type="component" value="Unassembled WGS sequence"/>
</dbReference>
<reference evidence="1 2" key="1">
    <citation type="submission" date="2016-10" db="EMBL/GenBank/DDBJ databases">
        <authorList>
            <person name="de Groot N.N."/>
        </authorList>
    </citation>
    <scope>NUCLEOTIDE SEQUENCE [LARGE SCALE GENOMIC DNA]</scope>
    <source>
        <strain evidence="1 2">CGMCC 1.6133</strain>
    </source>
</reference>
<name>A0A1G8YU75_9GAMM</name>
<dbReference type="InterPro" id="IPR026331">
    <property type="entry name" value="PFL_4710"/>
</dbReference>
<keyword evidence="2" id="KW-1185">Reference proteome</keyword>
<evidence type="ECO:0000313" key="1">
    <source>
        <dbReference type="EMBL" id="SDK06306.1"/>
    </source>
</evidence>
<dbReference type="InterPro" id="IPR009649">
    <property type="entry name" value="TraU"/>
</dbReference>
<gene>
    <name evidence="1" type="ORF">SAMN04487954_1115</name>
</gene>
<dbReference type="AlphaFoldDB" id="A0A1G8YU75"/>
<dbReference type="STRING" id="376427.SAMN04487954_1115"/>
<evidence type="ECO:0000313" key="2">
    <source>
        <dbReference type="Proteomes" id="UP000198525"/>
    </source>
</evidence>
<dbReference type="Pfam" id="PF06834">
    <property type="entry name" value="TraU"/>
    <property type="match status" value="1"/>
</dbReference>
<protein>
    <submittedName>
        <fullName evidence="1">Integrating conjugative element protein, PFL_4710 family</fullName>
    </submittedName>
</protein>
<accession>A0A1G8YU75</accession>
<organism evidence="1 2">
    <name type="scientific">Billgrantia gudaonensis</name>
    <dbReference type="NCBI Taxonomy" id="376427"/>
    <lineage>
        <taxon>Bacteria</taxon>
        <taxon>Pseudomonadati</taxon>
        <taxon>Pseudomonadota</taxon>
        <taxon>Gammaproteobacteria</taxon>
        <taxon>Oceanospirillales</taxon>
        <taxon>Halomonadaceae</taxon>
        <taxon>Billgrantia</taxon>
    </lineage>
</organism>
<dbReference type="NCBIfam" id="TIGR03756">
    <property type="entry name" value="conj_TIGR03756"/>
    <property type="match status" value="1"/>
</dbReference>
<proteinExistence type="predicted"/>
<sequence length="316" mass="34593">MMRYRTLGALLIGAVLSLGVIERPAQALTTPEIVASSITTQCLDYQVIGICVWLNCSWSGCSIRTSVQVRHYIPELVVSSYENTGDNPWWEVATLSPPLGKALAGGQSTSDANRARHEHLRFKNVDAIGHPAGSAFSSFASAFGMTCVGAATPFQPYHLSTLDALAWRSGIPESLYPEALTPGMRELGQPGDLWGNVYPRSGFLTQVHDYKTAATTAQRSADIVTRTGQPHVYTPLVASSLDGYWPPGPVKEGDPSTHRWQRLTPGMSKSCRVWPDRGVTDTYGDRLDTGGDYAWSLWLPYRCCKRRGQTLLYAVP</sequence>
<dbReference type="EMBL" id="FNES01000011">
    <property type="protein sequence ID" value="SDK06306.1"/>
    <property type="molecule type" value="Genomic_DNA"/>
</dbReference>